<organism evidence="1 2">
    <name type="scientific">Methylobacterium aquaticum</name>
    <dbReference type="NCBI Taxonomy" id="270351"/>
    <lineage>
        <taxon>Bacteria</taxon>
        <taxon>Pseudomonadati</taxon>
        <taxon>Pseudomonadota</taxon>
        <taxon>Alphaproteobacteria</taxon>
        <taxon>Hyphomicrobiales</taxon>
        <taxon>Methylobacteriaceae</taxon>
        <taxon>Methylobacterium</taxon>
    </lineage>
</organism>
<protein>
    <submittedName>
        <fullName evidence="1">Uncharacterized protein</fullName>
    </submittedName>
</protein>
<reference evidence="1 2" key="1">
    <citation type="journal article" date="2015" name="Genome Announc.">
        <title>Complete Genome Sequence of Methylobacterium aquaticum Strain 22A, Isolated from Racomitrium japonicum Moss.</title>
        <authorList>
            <person name="Tani A."/>
            <person name="Ogura Y."/>
            <person name="Hayashi T."/>
            <person name="Kimbara K."/>
        </authorList>
    </citation>
    <scope>NUCLEOTIDE SEQUENCE [LARGE SCALE GENOMIC DNA]</scope>
    <source>
        <strain evidence="1 2">MA-22A</strain>
        <plasmid evidence="2">Plasmid pMaq22A_3p DNA</plasmid>
    </source>
</reference>
<dbReference type="KEGG" id="maqu:Maq22A_3p50210"/>
<sequence>MPDFALNFRLGARRAGAGEPPDPSFVAAKAVELLRRQAEAKGVERVAEAVLAAQNEIVQDVAQDAARFGSQAARVFTRIKSPTEGMVSTALDGISRAAAVSSTNRMSARLKGKTTVEWAALTKGTLENKRRRLRAARRGGGRRTAGEATTFFVDSGELRSVLTSFLGPAMALLVDPKVTVRRGPRKVTVSLSLMAQASGKEKAGVTAAAIPGIYGGGTAREESLFVRYLKKAGAPDRDPLHPLAYKLENPRGAHRPFLQNTLVFWISNRLPLVLEKSLRTALSRRVKKGK</sequence>
<dbReference type="AlphaFoldDB" id="A0A0C6FPT5"/>
<reference evidence="2" key="2">
    <citation type="submission" date="2015-01" db="EMBL/GenBank/DDBJ databases">
        <title>Complete genome sequence of Methylobacterium aquaticum strain 22A.</title>
        <authorList>
            <person name="Tani A."/>
            <person name="Ogura Y."/>
            <person name="Hayashi T."/>
        </authorList>
    </citation>
    <scope>NUCLEOTIDE SEQUENCE [LARGE SCALE GENOMIC DNA]</scope>
    <source>
        <strain evidence="2">MA-22A</strain>
        <plasmid evidence="2">Plasmid pMaq22A_3p DNA</plasmid>
    </source>
</reference>
<evidence type="ECO:0000313" key="2">
    <source>
        <dbReference type="Proteomes" id="UP000061432"/>
    </source>
</evidence>
<evidence type="ECO:0000313" key="1">
    <source>
        <dbReference type="EMBL" id="BAQ50293.1"/>
    </source>
</evidence>
<dbReference type="OrthoDB" id="9945403at2"/>
<keyword evidence="1" id="KW-0614">Plasmid</keyword>
<dbReference type="EMBL" id="AP014707">
    <property type="protein sequence ID" value="BAQ50293.1"/>
    <property type="molecule type" value="Genomic_DNA"/>
</dbReference>
<dbReference type="RefSeq" id="WP_060851338.1">
    <property type="nucleotide sequence ID" value="NZ_AP014707.1"/>
</dbReference>
<gene>
    <name evidence="1" type="ORF">Maq22A_3p50210</name>
</gene>
<dbReference type="PATRIC" id="fig|270351.10.peg.7478"/>
<dbReference type="Proteomes" id="UP000061432">
    <property type="component" value="Plasmid pMaq22A_3p"/>
</dbReference>
<proteinExistence type="predicted"/>
<geneLocation type="plasmid" evidence="2">
    <name>pMaq22A_3p DNA</name>
</geneLocation>
<name>A0A0C6FPT5_9HYPH</name>
<accession>A0A0C6FPT5</accession>